<evidence type="ECO:0000313" key="3">
    <source>
        <dbReference type="Proteomes" id="UP000429211"/>
    </source>
</evidence>
<dbReference type="EMBL" id="WDPD01000001">
    <property type="protein sequence ID" value="KAB7462397.1"/>
    <property type="molecule type" value="Genomic_DNA"/>
</dbReference>
<dbReference type="AlphaFoldDB" id="A0A7J5TKB2"/>
<reference evidence="2 3" key="1">
    <citation type="journal article" date="2019" name="Nat. Med.">
        <title>A library of human gut bacterial isolates paired with longitudinal multiomics data enables mechanistic microbiome research.</title>
        <authorList>
            <person name="Poyet M."/>
            <person name="Groussin M."/>
            <person name="Gibbons S.M."/>
            <person name="Avila-Pacheco J."/>
            <person name="Jiang X."/>
            <person name="Kearney S.M."/>
            <person name="Perrotta A.R."/>
            <person name="Berdy B."/>
            <person name="Zhao S."/>
            <person name="Lieberman T.D."/>
            <person name="Swanson P.K."/>
            <person name="Smith M."/>
            <person name="Roesemann S."/>
            <person name="Alexander J.E."/>
            <person name="Rich S.A."/>
            <person name="Livny J."/>
            <person name="Vlamakis H."/>
            <person name="Clish C."/>
            <person name="Bullock K."/>
            <person name="Deik A."/>
            <person name="Scott J."/>
            <person name="Pierce K.A."/>
            <person name="Xavier R.J."/>
            <person name="Alm E.J."/>
        </authorList>
    </citation>
    <scope>NUCLEOTIDE SEQUENCE [LARGE SCALE GENOMIC DNA]</scope>
    <source>
        <strain evidence="2 3">BIOML-A2</strain>
    </source>
</reference>
<accession>A0A7J5TKB2</accession>
<evidence type="ECO:0000256" key="1">
    <source>
        <dbReference type="SAM" id="MobiDB-lite"/>
    </source>
</evidence>
<protein>
    <submittedName>
        <fullName evidence="2">Integrase</fullName>
    </submittedName>
</protein>
<organism evidence="2 3">
    <name type="scientific">Bifidobacterium dentium</name>
    <dbReference type="NCBI Taxonomy" id="1689"/>
    <lineage>
        <taxon>Bacteria</taxon>
        <taxon>Bacillati</taxon>
        <taxon>Actinomycetota</taxon>
        <taxon>Actinomycetes</taxon>
        <taxon>Bifidobacteriales</taxon>
        <taxon>Bifidobacteriaceae</taxon>
        <taxon>Bifidobacterium</taxon>
    </lineage>
</organism>
<feature type="region of interest" description="Disordered" evidence="1">
    <location>
        <begin position="1"/>
        <end position="50"/>
    </location>
</feature>
<name>A0A7J5TKB2_9BIFI</name>
<sequence length="50" mass="5585">MHAQFHKSTWPKPDKQQSFAPQSFRGKGFTKPFKATGHKGGISRQGSKRG</sequence>
<comment type="caution">
    <text evidence="2">The sequence shown here is derived from an EMBL/GenBank/DDBJ whole genome shotgun (WGS) entry which is preliminary data.</text>
</comment>
<evidence type="ECO:0000313" key="2">
    <source>
        <dbReference type="EMBL" id="KAB7462397.1"/>
    </source>
</evidence>
<dbReference type="Proteomes" id="UP000429211">
    <property type="component" value="Unassembled WGS sequence"/>
</dbReference>
<gene>
    <name evidence="2" type="ORF">GBB04_01040</name>
</gene>
<proteinExistence type="predicted"/>